<proteinExistence type="inferred from homology"/>
<evidence type="ECO:0000256" key="3">
    <source>
        <dbReference type="ARBA" id="ARBA00022574"/>
    </source>
</evidence>
<evidence type="ECO:0000256" key="5">
    <source>
        <dbReference type="ARBA" id="ARBA00022737"/>
    </source>
</evidence>
<dbReference type="GO" id="GO:0005737">
    <property type="term" value="C:cytoplasm"/>
    <property type="evidence" value="ECO:0007669"/>
    <property type="project" value="UniProtKB-SubCell"/>
</dbReference>
<dbReference type="SMART" id="SM00320">
    <property type="entry name" value="WD40"/>
    <property type="match status" value="3"/>
</dbReference>
<dbReference type="Pfam" id="PF00400">
    <property type="entry name" value="WD40"/>
    <property type="match status" value="2"/>
</dbReference>
<dbReference type="InterPro" id="IPR001680">
    <property type="entry name" value="WD40_rpt"/>
</dbReference>
<dbReference type="Gene3D" id="2.130.10.10">
    <property type="entry name" value="YVTN repeat-like/Quinoprotein amine dehydrogenase"/>
    <property type="match status" value="1"/>
</dbReference>
<keyword evidence="9" id="KW-1185">Reference proteome</keyword>
<comment type="subcellular location">
    <subcellularLocation>
        <location evidence="1">Cytoplasm</location>
    </subcellularLocation>
</comment>
<dbReference type="STRING" id="27349.A0A0L6V8R3"/>
<dbReference type="PANTHER" id="PTHR14344:SF3">
    <property type="entry name" value="WD REPEAT-CONTAINING PROTEIN 6"/>
    <property type="match status" value="1"/>
</dbReference>
<dbReference type="AlphaFoldDB" id="A0A0L6V8R3"/>
<dbReference type="InterPro" id="IPR036322">
    <property type="entry name" value="WD40_repeat_dom_sf"/>
</dbReference>
<dbReference type="InterPro" id="IPR051973">
    <property type="entry name" value="tRNA_Anticodon_Mtase-Reg"/>
</dbReference>
<name>A0A0L6V8R3_9BASI</name>
<evidence type="ECO:0000256" key="2">
    <source>
        <dbReference type="ARBA" id="ARBA00022490"/>
    </source>
</evidence>
<comment type="caution">
    <text evidence="8">The sequence shown here is derived from an EMBL/GenBank/DDBJ whole genome shotgun (WGS) entry which is preliminary data.</text>
</comment>
<protein>
    <submittedName>
        <fullName evidence="8">Uncharacterized protein</fullName>
    </submittedName>
</protein>
<reference evidence="8 9" key="1">
    <citation type="submission" date="2015-08" db="EMBL/GenBank/DDBJ databases">
        <title>Next Generation Sequencing and Analysis of the Genome of Puccinia sorghi L Schw, the Causal Agent of Maize Common Rust.</title>
        <authorList>
            <person name="Rochi L."/>
            <person name="Burguener G."/>
            <person name="Darino M."/>
            <person name="Turjanski A."/>
            <person name="Kreff E."/>
            <person name="Dieguez M.J."/>
            <person name="Sacco F."/>
        </authorList>
    </citation>
    <scope>NUCLEOTIDE SEQUENCE [LARGE SCALE GENOMIC DNA]</scope>
    <source>
        <strain evidence="8 9">RO10H11247</strain>
    </source>
</reference>
<evidence type="ECO:0000256" key="6">
    <source>
        <dbReference type="ARBA" id="ARBA00038255"/>
    </source>
</evidence>
<dbReference type="OrthoDB" id="5594999at2759"/>
<evidence type="ECO:0000256" key="1">
    <source>
        <dbReference type="ARBA" id="ARBA00004496"/>
    </source>
</evidence>
<dbReference type="PROSITE" id="PS00678">
    <property type="entry name" value="WD_REPEATS_1"/>
    <property type="match status" value="1"/>
</dbReference>
<dbReference type="InterPro" id="IPR015943">
    <property type="entry name" value="WD40/YVTN_repeat-like_dom_sf"/>
</dbReference>
<evidence type="ECO:0000256" key="4">
    <source>
        <dbReference type="ARBA" id="ARBA00022694"/>
    </source>
</evidence>
<dbReference type="PROSITE" id="PS50082">
    <property type="entry name" value="WD_REPEATS_2"/>
    <property type="match status" value="1"/>
</dbReference>
<dbReference type="SUPFAM" id="SSF50978">
    <property type="entry name" value="WD40 repeat-like"/>
    <property type="match status" value="1"/>
</dbReference>
<dbReference type="VEuPathDB" id="FungiDB:VP01_238g12"/>
<accession>A0A0L6V8R3</accession>
<dbReference type="PANTHER" id="PTHR14344">
    <property type="entry name" value="WD REPEAT PROTEIN"/>
    <property type="match status" value="1"/>
</dbReference>
<sequence>MGKRVVSEESAFVGPITSLLLISVPMRPRNPAPGKLLLVGSGCFLSAYSLAVVSGNEIGKHPQPVLYHKVLAHDRIHHIKLLPHQDSSVALNPHLSFVCVAGGREFAICSIELSVPVADTNHGQSLYSSRSDIIHTGSLTPRPPFIATIIAWALINWFCFHLLSWEIFWGQRSWTLHKLKALTINDWIVDINYYEQSSQGHARIALLTAHNRLMLYEVDVCGKPIETRSVACQDTTLLLSGQIRIRQQDQRLIFSVAAGSISGNVTLWEWIHDEQTHHSVILQAVQTTLVGHRGAIYDLAFSPRGQKLCTASEDRTVRVWDLNKPAESPLVLWGHLGRVWRVHWWNCEQLTSVGEDCQALTWKLPASWSLGNPEYENHKPNIECSPKPFSIRQPPHDGRSIWSVTHDQETGYLLTGGADGKICTTLIEPTYPPEIQGAAALPHET</sequence>
<evidence type="ECO:0000256" key="7">
    <source>
        <dbReference type="PROSITE-ProRule" id="PRU00221"/>
    </source>
</evidence>
<evidence type="ECO:0000313" key="9">
    <source>
        <dbReference type="Proteomes" id="UP000037035"/>
    </source>
</evidence>
<keyword evidence="3 7" id="KW-0853">WD repeat</keyword>
<keyword evidence="5" id="KW-0677">Repeat</keyword>
<keyword evidence="2" id="KW-0963">Cytoplasm</keyword>
<keyword evidence="4" id="KW-0819">tRNA processing</keyword>
<evidence type="ECO:0000313" key="8">
    <source>
        <dbReference type="EMBL" id="KNZ56505.1"/>
    </source>
</evidence>
<dbReference type="InterPro" id="IPR019775">
    <property type="entry name" value="WD40_repeat_CS"/>
</dbReference>
<gene>
    <name evidence="8" type="ORF">VP01_238g12</name>
</gene>
<organism evidence="8 9">
    <name type="scientific">Puccinia sorghi</name>
    <dbReference type="NCBI Taxonomy" id="27349"/>
    <lineage>
        <taxon>Eukaryota</taxon>
        <taxon>Fungi</taxon>
        <taxon>Dikarya</taxon>
        <taxon>Basidiomycota</taxon>
        <taxon>Pucciniomycotina</taxon>
        <taxon>Pucciniomycetes</taxon>
        <taxon>Pucciniales</taxon>
        <taxon>Pucciniaceae</taxon>
        <taxon>Puccinia</taxon>
    </lineage>
</organism>
<dbReference type="Proteomes" id="UP000037035">
    <property type="component" value="Unassembled WGS sequence"/>
</dbReference>
<feature type="repeat" description="WD" evidence="7">
    <location>
        <begin position="289"/>
        <end position="323"/>
    </location>
</feature>
<dbReference type="PROSITE" id="PS50294">
    <property type="entry name" value="WD_REPEATS_REGION"/>
    <property type="match status" value="1"/>
</dbReference>
<dbReference type="GO" id="GO:0030488">
    <property type="term" value="P:tRNA methylation"/>
    <property type="evidence" value="ECO:0007669"/>
    <property type="project" value="TreeGrafter"/>
</dbReference>
<comment type="similarity">
    <text evidence="6">Belongs to the WD repeat WDR6 family.</text>
</comment>
<dbReference type="EMBL" id="LAVV01007269">
    <property type="protein sequence ID" value="KNZ56505.1"/>
    <property type="molecule type" value="Genomic_DNA"/>
</dbReference>